<evidence type="ECO:0000259" key="7">
    <source>
        <dbReference type="PROSITE" id="PS50847"/>
    </source>
</evidence>
<keyword evidence="3 6" id="KW-0732">Signal</keyword>
<evidence type="ECO:0000313" key="9">
    <source>
        <dbReference type="Proteomes" id="UP000199501"/>
    </source>
</evidence>
<dbReference type="PROSITE" id="PS50847">
    <property type="entry name" value="GRAM_POS_ANCHORING"/>
    <property type="match status" value="1"/>
</dbReference>
<dbReference type="InterPro" id="IPR019931">
    <property type="entry name" value="LPXTG_anchor"/>
</dbReference>
<protein>
    <submittedName>
        <fullName evidence="8">LPXTG-motif cell wall anchor domain-containing protein/TQXA domain-containing protein</fullName>
    </submittedName>
</protein>
<sequence>MGSRWKLGRVGATLAAAAVLASVAALPAAAEEAARGRLQHEKTEGFGVRFENKQDVLQASLLHLKLTDGKMLKVYCVEINVDASHDQDMVEVPWDAYPDDKSPFNANRDKINWVLHNGFPNKSIEELNGLGLNWGEAGLEVEEAITATQAAIWHFSDGYDINRNTPVARGANVETGQENRDADQDVLALYDYLISDANKGIGEQTVGDLKISPEKQSGEAGELVGPYEVTTNGEITELRTDLPEGVVLTDAKGNEIQAGDIENGTEVYVKVPADAEAGEGSFDLTADSPRIEIGRLFVGDDYANHKAQSLIVADSETVKLTAQGHAEWQPVKTVAPAQTAIAPANTSAAVAPAASSAAVAPAAQATTGDLPDTGASILLPGLIGLVLLAAGAGTLLYLRHRRSA</sequence>
<gene>
    <name evidence="8" type="ORF">SAMN05216174_10426</name>
</gene>
<dbReference type="NCBIfam" id="TIGR03934">
    <property type="entry name" value="TQXA_dom"/>
    <property type="match status" value="1"/>
</dbReference>
<feature type="signal peptide" evidence="6">
    <location>
        <begin position="1"/>
        <end position="30"/>
    </location>
</feature>
<evidence type="ECO:0000256" key="2">
    <source>
        <dbReference type="ARBA" id="ARBA00022525"/>
    </source>
</evidence>
<keyword evidence="5" id="KW-0812">Transmembrane</keyword>
<name>A0A1G6NYT5_9PSEU</name>
<accession>A0A1G6NYT5</accession>
<dbReference type="OrthoDB" id="2676146at2"/>
<organism evidence="8 9">
    <name type="scientific">Actinokineospora iranica</name>
    <dbReference type="NCBI Taxonomy" id="1271860"/>
    <lineage>
        <taxon>Bacteria</taxon>
        <taxon>Bacillati</taxon>
        <taxon>Actinomycetota</taxon>
        <taxon>Actinomycetes</taxon>
        <taxon>Pseudonocardiales</taxon>
        <taxon>Pseudonocardiaceae</taxon>
        <taxon>Actinokineospora</taxon>
    </lineage>
</organism>
<evidence type="ECO:0000256" key="6">
    <source>
        <dbReference type="SAM" id="SignalP"/>
    </source>
</evidence>
<feature type="domain" description="Gram-positive cocci surface proteins LPxTG" evidence="7">
    <location>
        <begin position="370"/>
        <end position="404"/>
    </location>
</feature>
<evidence type="ECO:0000256" key="3">
    <source>
        <dbReference type="ARBA" id="ARBA00022729"/>
    </source>
</evidence>
<keyword evidence="9" id="KW-1185">Reference proteome</keyword>
<dbReference type="Gene3D" id="1.10.150.480">
    <property type="match status" value="1"/>
</dbReference>
<dbReference type="RefSeq" id="WP_091449724.1">
    <property type="nucleotide sequence ID" value="NZ_FMZZ01000004.1"/>
</dbReference>
<proteinExistence type="predicted"/>
<evidence type="ECO:0000256" key="1">
    <source>
        <dbReference type="ARBA" id="ARBA00022512"/>
    </source>
</evidence>
<evidence type="ECO:0000313" key="8">
    <source>
        <dbReference type="EMBL" id="SDC73103.1"/>
    </source>
</evidence>
<dbReference type="InterPro" id="IPR013552">
    <property type="entry name" value="Thioester_dom"/>
</dbReference>
<keyword evidence="2" id="KW-0964">Secreted</keyword>
<feature type="chain" id="PRO_5011637507" evidence="6">
    <location>
        <begin position="31"/>
        <end position="404"/>
    </location>
</feature>
<dbReference type="EMBL" id="FMZZ01000004">
    <property type="protein sequence ID" value="SDC73103.1"/>
    <property type="molecule type" value="Genomic_DNA"/>
</dbReference>
<dbReference type="STRING" id="1271860.SAMN05216174_10426"/>
<keyword evidence="5" id="KW-1133">Transmembrane helix</keyword>
<keyword evidence="5" id="KW-0472">Membrane</keyword>
<dbReference type="InterPro" id="IPR023849">
    <property type="entry name" value="TQXA_dom"/>
</dbReference>
<evidence type="ECO:0000256" key="5">
    <source>
        <dbReference type="SAM" id="Phobius"/>
    </source>
</evidence>
<reference evidence="9" key="1">
    <citation type="submission" date="2016-10" db="EMBL/GenBank/DDBJ databases">
        <authorList>
            <person name="Varghese N."/>
            <person name="Submissions S."/>
        </authorList>
    </citation>
    <scope>NUCLEOTIDE SEQUENCE [LARGE SCALE GENOMIC DNA]</scope>
    <source>
        <strain evidence="9">IBRC-M 10403</strain>
    </source>
</reference>
<dbReference type="Pfam" id="PF08341">
    <property type="entry name" value="TED"/>
    <property type="match status" value="1"/>
</dbReference>
<evidence type="ECO:0000256" key="4">
    <source>
        <dbReference type="ARBA" id="ARBA00023088"/>
    </source>
</evidence>
<dbReference type="NCBIfam" id="TIGR01167">
    <property type="entry name" value="LPXTG_anchor"/>
    <property type="match status" value="1"/>
</dbReference>
<dbReference type="AlphaFoldDB" id="A0A1G6NYT5"/>
<dbReference type="Proteomes" id="UP000199501">
    <property type="component" value="Unassembled WGS sequence"/>
</dbReference>
<keyword evidence="1" id="KW-0134">Cell wall</keyword>
<feature type="transmembrane region" description="Helical" evidence="5">
    <location>
        <begin position="377"/>
        <end position="398"/>
    </location>
</feature>
<keyword evidence="4" id="KW-0572">Peptidoglycan-anchor</keyword>